<dbReference type="Proteomes" id="UP000076154">
    <property type="component" value="Unassembled WGS sequence"/>
</dbReference>
<proteinExistence type="predicted"/>
<dbReference type="EMBL" id="LUEZ02000004">
    <property type="protein sequence ID" value="RDB30740.1"/>
    <property type="molecule type" value="Genomic_DNA"/>
</dbReference>
<organism evidence="1 2">
    <name type="scientific">Hypsizygus marmoreus</name>
    <name type="common">White beech mushroom</name>
    <name type="synonym">Agaricus marmoreus</name>
    <dbReference type="NCBI Taxonomy" id="39966"/>
    <lineage>
        <taxon>Eukaryota</taxon>
        <taxon>Fungi</taxon>
        <taxon>Dikarya</taxon>
        <taxon>Basidiomycota</taxon>
        <taxon>Agaricomycotina</taxon>
        <taxon>Agaricomycetes</taxon>
        <taxon>Agaricomycetidae</taxon>
        <taxon>Agaricales</taxon>
        <taxon>Tricholomatineae</taxon>
        <taxon>Lyophyllaceae</taxon>
        <taxon>Hypsizygus</taxon>
    </lineage>
</organism>
<gene>
    <name evidence="1" type="ORF">Hypma_005993</name>
</gene>
<reference evidence="1" key="1">
    <citation type="submission" date="2018-04" db="EMBL/GenBank/DDBJ databases">
        <title>Whole genome sequencing of Hypsizygus marmoreus.</title>
        <authorList>
            <person name="Choi I.-G."/>
            <person name="Min B."/>
            <person name="Kim J.-G."/>
            <person name="Kim S."/>
            <person name="Oh Y.-L."/>
            <person name="Kong W.-S."/>
            <person name="Park H."/>
            <person name="Jeong J."/>
            <person name="Song E.-S."/>
        </authorList>
    </citation>
    <scope>NUCLEOTIDE SEQUENCE [LARGE SCALE GENOMIC DNA]</scope>
    <source>
        <strain evidence="1">51987-8</strain>
    </source>
</reference>
<sequence length="65" mass="7799">MLKITNKLWHGEKDPDYVAELMEKGRDPIIEGIKNEIAAETVRETQEQKKWEMLKAQLFEYLEYE</sequence>
<name>A0A369KBB9_HYPMA</name>
<dbReference type="OrthoDB" id="2649667at2759"/>
<dbReference type="AlphaFoldDB" id="A0A369KBB9"/>
<evidence type="ECO:0000313" key="2">
    <source>
        <dbReference type="Proteomes" id="UP000076154"/>
    </source>
</evidence>
<protein>
    <submittedName>
        <fullName evidence="1">Uncharacterized protein</fullName>
    </submittedName>
</protein>
<dbReference type="InParanoid" id="A0A369KBB9"/>
<keyword evidence="2" id="KW-1185">Reference proteome</keyword>
<comment type="caution">
    <text evidence="1">The sequence shown here is derived from an EMBL/GenBank/DDBJ whole genome shotgun (WGS) entry which is preliminary data.</text>
</comment>
<accession>A0A369KBB9</accession>
<evidence type="ECO:0000313" key="1">
    <source>
        <dbReference type="EMBL" id="RDB30740.1"/>
    </source>
</evidence>